<dbReference type="Proteomes" id="UP001180020">
    <property type="component" value="Unassembled WGS sequence"/>
</dbReference>
<reference evidence="2" key="2">
    <citation type="submission" date="2023-06" db="EMBL/GenBank/DDBJ databases">
        <authorList>
            <person name="Ma L."/>
            <person name="Liu K.-W."/>
            <person name="Li Z."/>
            <person name="Hsiao Y.-Y."/>
            <person name="Qi Y."/>
            <person name="Fu T."/>
            <person name="Tang G."/>
            <person name="Zhang D."/>
            <person name="Sun W.-H."/>
            <person name="Liu D.-K."/>
            <person name="Li Y."/>
            <person name="Chen G.-Z."/>
            <person name="Liu X.-D."/>
            <person name="Liao X.-Y."/>
            <person name="Jiang Y.-T."/>
            <person name="Yu X."/>
            <person name="Hao Y."/>
            <person name="Huang J."/>
            <person name="Zhao X.-W."/>
            <person name="Ke S."/>
            <person name="Chen Y.-Y."/>
            <person name="Wu W.-L."/>
            <person name="Hsu J.-L."/>
            <person name="Lin Y.-F."/>
            <person name="Huang M.-D."/>
            <person name="Li C.-Y."/>
            <person name="Huang L."/>
            <person name="Wang Z.-W."/>
            <person name="Zhao X."/>
            <person name="Zhong W.-Y."/>
            <person name="Peng D.-H."/>
            <person name="Ahmad S."/>
            <person name="Lan S."/>
            <person name="Zhang J.-S."/>
            <person name="Tsai W.-C."/>
            <person name="Van De Peer Y."/>
            <person name="Liu Z.-J."/>
        </authorList>
    </citation>
    <scope>NUCLEOTIDE SEQUENCE</scope>
    <source>
        <strain evidence="2">CP</strain>
        <tissue evidence="2">Leaves</tissue>
    </source>
</reference>
<evidence type="ECO:0000313" key="3">
    <source>
        <dbReference type="Proteomes" id="UP001180020"/>
    </source>
</evidence>
<feature type="compositionally biased region" description="Basic and acidic residues" evidence="1">
    <location>
        <begin position="173"/>
        <end position="188"/>
    </location>
</feature>
<dbReference type="AlphaFoldDB" id="A0AAV9EDE6"/>
<evidence type="ECO:0000313" key="2">
    <source>
        <dbReference type="EMBL" id="KAK1311217.1"/>
    </source>
</evidence>
<sequence>MNRDLNLDLRVSEIMHTYELRKSSRGYHFRARNSKEKLTDGLPDSDKGWAETPSANSRLPKDLVKLEHIKAAFKRSERVFYRILGWDNPNPSSTHRLRSRLTDVYAVPPSPVQEIVLQAILVGRPFELEENSEEELEPLFRLGFSNPMATESSSSGARHGSRHCRGPRGSPKSGEKSSSHSAEKATPT</sequence>
<proteinExistence type="predicted"/>
<organism evidence="2 3">
    <name type="scientific">Acorus calamus</name>
    <name type="common">Sweet flag</name>
    <dbReference type="NCBI Taxonomy" id="4465"/>
    <lineage>
        <taxon>Eukaryota</taxon>
        <taxon>Viridiplantae</taxon>
        <taxon>Streptophyta</taxon>
        <taxon>Embryophyta</taxon>
        <taxon>Tracheophyta</taxon>
        <taxon>Spermatophyta</taxon>
        <taxon>Magnoliopsida</taxon>
        <taxon>Liliopsida</taxon>
        <taxon>Acoraceae</taxon>
        <taxon>Acorus</taxon>
    </lineage>
</organism>
<comment type="caution">
    <text evidence="2">The sequence shown here is derived from an EMBL/GenBank/DDBJ whole genome shotgun (WGS) entry which is preliminary data.</text>
</comment>
<name>A0AAV9EDE6_ACOCL</name>
<gene>
    <name evidence="2" type="ORF">QJS10_CPA08g00748</name>
</gene>
<keyword evidence="3" id="KW-1185">Reference proteome</keyword>
<accession>A0AAV9EDE6</accession>
<evidence type="ECO:0000256" key="1">
    <source>
        <dbReference type="SAM" id="MobiDB-lite"/>
    </source>
</evidence>
<reference evidence="2" key="1">
    <citation type="journal article" date="2023" name="Nat. Commun.">
        <title>Diploid and tetraploid genomes of Acorus and the evolution of monocots.</title>
        <authorList>
            <person name="Ma L."/>
            <person name="Liu K.W."/>
            <person name="Li Z."/>
            <person name="Hsiao Y.Y."/>
            <person name="Qi Y."/>
            <person name="Fu T."/>
            <person name="Tang G.D."/>
            <person name="Zhang D."/>
            <person name="Sun W.H."/>
            <person name="Liu D.K."/>
            <person name="Li Y."/>
            <person name="Chen G.Z."/>
            <person name="Liu X.D."/>
            <person name="Liao X.Y."/>
            <person name="Jiang Y.T."/>
            <person name="Yu X."/>
            <person name="Hao Y."/>
            <person name="Huang J."/>
            <person name="Zhao X.W."/>
            <person name="Ke S."/>
            <person name="Chen Y.Y."/>
            <person name="Wu W.L."/>
            <person name="Hsu J.L."/>
            <person name="Lin Y.F."/>
            <person name="Huang M.D."/>
            <person name="Li C.Y."/>
            <person name="Huang L."/>
            <person name="Wang Z.W."/>
            <person name="Zhao X."/>
            <person name="Zhong W.Y."/>
            <person name="Peng D.H."/>
            <person name="Ahmad S."/>
            <person name="Lan S."/>
            <person name="Zhang J.S."/>
            <person name="Tsai W.C."/>
            <person name="Van de Peer Y."/>
            <person name="Liu Z.J."/>
        </authorList>
    </citation>
    <scope>NUCLEOTIDE SEQUENCE</scope>
    <source>
        <strain evidence="2">CP</strain>
    </source>
</reference>
<dbReference type="EMBL" id="JAUJYO010000008">
    <property type="protein sequence ID" value="KAK1311217.1"/>
    <property type="molecule type" value="Genomic_DNA"/>
</dbReference>
<feature type="region of interest" description="Disordered" evidence="1">
    <location>
        <begin position="143"/>
        <end position="188"/>
    </location>
</feature>
<protein>
    <submittedName>
        <fullName evidence="2">Uncharacterized protein</fullName>
    </submittedName>
</protein>